<gene>
    <name evidence="4" type="ORF">HUK83_03490</name>
</gene>
<dbReference type="InterPro" id="IPR003115">
    <property type="entry name" value="ParB_N"/>
</dbReference>
<feature type="region of interest" description="Disordered" evidence="2">
    <location>
        <begin position="1"/>
        <end position="25"/>
    </location>
</feature>
<dbReference type="GO" id="GO:0005694">
    <property type="term" value="C:chromosome"/>
    <property type="evidence" value="ECO:0007669"/>
    <property type="project" value="TreeGrafter"/>
</dbReference>
<evidence type="ECO:0000256" key="2">
    <source>
        <dbReference type="SAM" id="MobiDB-lite"/>
    </source>
</evidence>
<dbReference type="GO" id="GO:0003677">
    <property type="term" value="F:DNA binding"/>
    <property type="evidence" value="ECO:0007669"/>
    <property type="project" value="InterPro"/>
</dbReference>
<dbReference type="SMART" id="SM00470">
    <property type="entry name" value="ParB"/>
    <property type="match status" value="1"/>
</dbReference>
<sequence>MAQGNRKLLSGLMGEPADTPRLPPRTGVLQSRGNRLAELAEGQSVARMHEIVDPARCRVWDAHNRDYDALNDSNCADLIESFRAQGRQEVPAIVRRVKGDANIDFEIICGARRHWTVSWMRANGHPTFGFLVEPRELNDEEAFRVSDLENRSRRDLSDIERARDYLRAVERFYDGDQRKMAQRLKVTDTWLSRYLELARLPPGVYAAFGSPHDLGISHAAQLAPLIRSSRTHDAVLSEAALLAHEQQARRETGEQTLPAAAVMQRLKAAIAPKARPRSVPTTHVVRNAAGEVIAKGQRAARGGIVTVSFPNVGKPTLEELASASLEILKLVKRVAD</sequence>
<dbReference type="InterPro" id="IPR040873">
    <property type="entry name" value="SoPB_HTH"/>
</dbReference>
<dbReference type="InterPro" id="IPR037972">
    <property type="entry name" value="RepB_N"/>
</dbReference>
<dbReference type="InterPro" id="IPR050336">
    <property type="entry name" value="Chromosome_partition/occlusion"/>
</dbReference>
<dbReference type="InterPro" id="IPR004437">
    <property type="entry name" value="ParB/RepB/Spo0J"/>
</dbReference>
<dbReference type="Pfam" id="PF18090">
    <property type="entry name" value="SoPB_HTH"/>
    <property type="match status" value="1"/>
</dbReference>
<comment type="caution">
    <text evidence="4">The sequence shown here is derived from an EMBL/GenBank/DDBJ whole genome shotgun (WGS) entry which is preliminary data.</text>
</comment>
<feature type="domain" description="ParB-like N-terminal" evidence="3">
    <location>
        <begin position="50"/>
        <end position="151"/>
    </location>
</feature>
<evidence type="ECO:0000256" key="1">
    <source>
        <dbReference type="ARBA" id="ARBA00006295"/>
    </source>
</evidence>
<dbReference type="PANTHER" id="PTHR33375:SF1">
    <property type="entry name" value="CHROMOSOME-PARTITIONING PROTEIN PARB-RELATED"/>
    <property type="match status" value="1"/>
</dbReference>
<dbReference type="Gene3D" id="1.10.10.2830">
    <property type="match status" value="1"/>
</dbReference>
<dbReference type="EMBL" id="JABXXQ010000034">
    <property type="protein sequence ID" value="NVN29403.1"/>
    <property type="molecule type" value="Genomic_DNA"/>
</dbReference>
<evidence type="ECO:0000313" key="5">
    <source>
        <dbReference type="Proteomes" id="UP000565205"/>
    </source>
</evidence>
<reference evidence="4 5" key="1">
    <citation type="submission" date="2020-06" db="EMBL/GenBank/DDBJ databases">
        <title>Description of novel acetic acid bacteria.</title>
        <authorList>
            <person name="Sombolestani A."/>
        </authorList>
    </citation>
    <scope>NUCLEOTIDE SEQUENCE [LARGE SCALE GENOMIC DNA]</scope>
    <source>
        <strain evidence="4 5">LMG 26838</strain>
    </source>
</reference>
<dbReference type="InterPro" id="IPR036086">
    <property type="entry name" value="ParB/Sulfiredoxin_sf"/>
</dbReference>
<dbReference type="NCBIfam" id="TIGR00180">
    <property type="entry name" value="parB_part"/>
    <property type="match status" value="1"/>
</dbReference>
<dbReference type="GO" id="GO:0007059">
    <property type="term" value="P:chromosome segregation"/>
    <property type="evidence" value="ECO:0007669"/>
    <property type="project" value="TreeGrafter"/>
</dbReference>
<name>A0A850NID8_9PROT</name>
<dbReference type="CDD" id="cd16405">
    <property type="entry name" value="RepB_like_N"/>
    <property type="match status" value="1"/>
</dbReference>
<dbReference type="SUPFAM" id="SSF110849">
    <property type="entry name" value="ParB/Sulfiredoxin"/>
    <property type="match status" value="1"/>
</dbReference>
<organism evidence="4 5">
    <name type="scientific">Endobacter medicaginis</name>
    <dbReference type="NCBI Taxonomy" id="1181271"/>
    <lineage>
        <taxon>Bacteria</taxon>
        <taxon>Pseudomonadati</taxon>
        <taxon>Pseudomonadota</taxon>
        <taxon>Alphaproteobacteria</taxon>
        <taxon>Acetobacterales</taxon>
        <taxon>Acetobacteraceae</taxon>
        <taxon>Endobacter</taxon>
    </lineage>
</organism>
<dbReference type="SUPFAM" id="SSF109709">
    <property type="entry name" value="KorB DNA-binding domain-like"/>
    <property type="match status" value="1"/>
</dbReference>
<dbReference type="AlphaFoldDB" id="A0A850NID8"/>
<proteinExistence type="inferred from homology"/>
<evidence type="ECO:0000259" key="3">
    <source>
        <dbReference type="SMART" id="SM00470"/>
    </source>
</evidence>
<evidence type="ECO:0000313" key="4">
    <source>
        <dbReference type="EMBL" id="NVN29403.1"/>
    </source>
</evidence>
<dbReference type="Proteomes" id="UP000565205">
    <property type="component" value="Unassembled WGS sequence"/>
</dbReference>
<dbReference type="PANTHER" id="PTHR33375">
    <property type="entry name" value="CHROMOSOME-PARTITIONING PROTEIN PARB-RELATED"/>
    <property type="match status" value="1"/>
</dbReference>
<protein>
    <submittedName>
        <fullName evidence="4">ParB/RepB/Spo0J family partition protein</fullName>
    </submittedName>
</protein>
<comment type="similarity">
    <text evidence="1">Belongs to the ParB family.</text>
</comment>
<accession>A0A850NID8</accession>